<keyword evidence="6 9" id="KW-0812">Transmembrane</keyword>
<name>A0A1U7PLV5_9BACI</name>
<protein>
    <recommendedName>
        <fullName evidence="9">Cobalamin biosynthesis protein CobD</fullName>
    </recommendedName>
</protein>
<dbReference type="PANTHER" id="PTHR34308">
    <property type="entry name" value="COBALAMIN BIOSYNTHESIS PROTEIN CBIB"/>
    <property type="match status" value="1"/>
</dbReference>
<accession>A0A1U7PLV5</accession>
<gene>
    <name evidence="9" type="primary">cobD</name>
    <name evidence="10" type="ORF">SAMN05428946_0545</name>
</gene>
<dbReference type="GO" id="GO:0005886">
    <property type="term" value="C:plasma membrane"/>
    <property type="evidence" value="ECO:0007669"/>
    <property type="project" value="UniProtKB-SubCell"/>
</dbReference>
<evidence type="ECO:0000256" key="7">
    <source>
        <dbReference type="ARBA" id="ARBA00022989"/>
    </source>
</evidence>
<comment type="similarity">
    <text evidence="3 9">Belongs to the CobD/CbiB family.</text>
</comment>
<dbReference type="RefSeq" id="WP_234982234.1">
    <property type="nucleotide sequence ID" value="NZ_FTPL01000001.1"/>
</dbReference>
<evidence type="ECO:0000256" key="1">
    <source>
        <dbReference type="ARBA" id="ARBA00004651"/>
    </source>
</evidence>
<dbReference type="AlphaFoldDB" id="A0A1U7PLV5"/>
<dbReference type="GO" id="GO:0015420">
    <property type="term" value="F:ABC-type vitamin B12 transporter activity"/>
    <property type="evidence" value="ECO:0007669"/>
    <property type="project" value="UniProtKB-UniRule"/>
</dbReference>
<comment type="subcellular location">
    <subcellularLocation>
        <location evidence="1 9">Cell membrane</location>
        <topology evidence="1 9">Multi-pass membrane protein</topology>
    </subcellularLocation>
</comment>
<keyword evidence="11" id="KW-1185">Reference proteome</keyword>
<sequence length="324" mass="35463">MMPEVMVNHLAAGLAGFILDRCIGDPPGWPHPVRWIGRLIGFLDAKWNKGPYRRAKGVLLLVVIVAASITAALTVTWMFYSFHRFAGIAAEAILIAAGLAQKSLGEAAMDVYRPLRRGDLAQAREKLGWIVGRDTENLDEPEIVRGVIETVSENTSDGVTAPLFWAVLLGAPGIWGYKAVNTLDSMVGYRNDKYAEFGRFSAKADDWLNWIPSRLTGALILLTVNNQGGLPLSERIRIWRRDARRHPSPNSGWLEAATACRLGIELGGLNYYGGIPSDRARMGVAQRRPDAEDIPDCVKEMQTVSAAFLVMSLMIGGGFIAVFA</sequence>
<keyword evidence="8 9" id="KW-0472">Membrane</keyword>
<keyword evidence="5 9" id="KW-0169">Cobalamin biosynthesis</keyword>
<dbReference type="InterPro" id="IPR004485">
    <property type="entry name" value="Cobalamin_biosynth_CobD/CbiB"/>
</dbReference>
<evidence type="ECO:0000256" key="2">
    <source>
        <dbReference type="ARBA" id="ARBA00004953"/>
    </source>
</evidence>
<dbReference type="NCBIfam" id="TIGR00380">
    <property type="entry name" value="cobal_cbiB"/>
    <property type="match status" value="1"/>
</dbReference>
<feature type="transmembrane region" description="Helical" evidence="9">
    <location>
        <begin position="58"/>
        <end position="80"/>
    </location>
</feature>
<dbReference type="PANTHER" id="PTHR34308:SF1">
    <property type="entry name" value="COBALAMIN BIOSYNTHESIS PROTEIN CBIB"/>
    <property type="match status" value="1"/>
</dbReference>
<keyword evidence="4 9" id="KW-1003">Cell membrane</keyword>
<comment type="function">
    <text evidence="9">Converts cobyric acid to cobinamide by the addition of aminopropanol on the F carboxylic group.</text>
</comment>
<evidence type="ECO:0000313" key="10">
    <source>
        <dbReference type="EMBL" id="SIT69909.1"/>
    </source>
</evidence>
<dbReference type="HAMAP" id="MF_00024">
    <property type="entry name" value="CobD_CbiB"/>
    <property type="match status" value="1"/>
</dbReference>
<dbReference type="Pfam" id="PF03186">
    <property type="entry name" value="CobD_Cbib"/>
    <property type="match status" value="1"/>
</dbReference>
<dbReference type="GO" id="GO:0048472">
    <property type="term" value="F:threonine-phosphate decarboxylase activity"/>
    <property type="evidence" value="ECO:0007669"/>
    <property type="project" value="InterPro"/>
</dbReference>
<comment type="pathway">
    <text evidence="2 9">Cofactor biosynthesis; adenosylcobalamin biosynthesis.</text>
</comment>
<proteinExistence type="inferred from homology"/>
<evidence type="ECO:0000313" key="11">
    <source>
        <dbReference type="Proteomes" id="UP000187550"/>
    </source>
</evidence>
<evidence type="ECO:0000256" key="4">
    <source>
        <dbReference type="ARBA" id="ARBA00022475"/>
    </source>
</evidence>
<feature type="transmembrane region" description="Helical" evidence="9">
    <location>
        <begin position="304"/>
        <end position="323"/>
    </location>
</feature>
<keyword evidence="7 9" id="KW-1133">Transmembrane helix</keyword>
<dbReference type="STRING" id="550447.SAMN05428946_0545"/>
<reference evidence="11" key="1">
    <citation type="submission" date="2017-01" db="EMBL/GenBank/DDBJ databases">
        <authorList>
            <person name="Varghese N."/>
            <person name="Submissions S."/>
        </authorList>
    </citation>
    <scope>NUCLEOTIDE SEQUENCE [LARGE SCALE GENOMIC DNA]</scope>
    <source>
        <strain evidence="11">MNA4</strain>
    </source>
</reference>
<evidence type="ECO:0000256" key="8">
    <source>
        <dbReference type="ARBA" id="ARBA00023136"/>
    </source>
</evidence>
<comment type="caution">
    <text evidence="9">Lacks conserved residue(s) required for the propagation of feature annotation.</text>
</comment>
<organism evidence="10 11">
    <name type="scientific">Edaphobacillus lindanitolerans</name>
    <dbReference type="NCBI Taxonomy" id="550447"/>
    <lineage>
        <taxon>Bacteria</taxon>
        <taxon>Bacillati</taxon>
        <taxon>Bacillota</taxon>
        <taxon>Bacilli</taxon>
        <taxon>Bacillales</taxon>
        <taxon>Bacillaceae</taxon>
        <taxon>Edaphobacillus</taxon>
    </lineage>
</organism>
<dbReference type="UniPathway" id="UPA00148"/>
<dbReference type="EMBL" id="FTPL01000001">
    <property type="protein sequence ID" value="SIT69909.1"/>
    <property type="molecule type" value="Genomic_DNA"/>
</dbReference>
<dbReference type="GO" id="GO:0009236">
    <property type="term" value="P:cobalamin biosynthetic process"/>
    <property type="evidence" value="ECO:0007669"/>
    <property type="project" value="UniProtKB-UniRule"/>
</dbReference>
<dbReference type="Proteomes" id="UP000187550">
    <property type="component" value="Unassembled WGS sequence"/>
</dbReference>
<evidence type="ECO:0000256" key="6">
    <source>
        <dbReference type="ARBA" id="ARBA00022692"/>
    </source>
</evidence>
<evidence type="ECO:0000256" key="9">
    <source>
        <dbReference type="HAMAP-Rule" id="MF_00024"/>
    </source>
</evidence>
<evidence type="ECO:0000256" key="3">
    <source>
        <dbReference type="ARBA" id="ARBA00006263"/>
    </source>
</evidence>
<evidence type="ECO:0000256" key="5">
    <source>
        <dbReference type="ARBA" id="ARBA00022573"/>
    </source>
</evidence>